<dbReference type="Pfam" id="PF16221">
    <property type="entry name" value="HTH_47"/>
    <property type="match status" value="1"/>
</dbReference>
<evidence type="ECO:0000256" key="1">
    <source>
        <dbReference type="PIRSR" id="PIRSR015244-50"/>
    </source>
</evidence>
<comment type="cofactor">
    <cofactor evidence="1">
        <name>Zn(2+)</name>
        <dbReference type="ChEBI" id="CHEBI:29105"/>
    </cofactor>
    <text evidence="1">Binds 1 zinc ion per subunit.</text>
</comment>
<feature type="domain" description="DUF4910" evidence="4">
    <location>
        <begin position="20"/>
        <end position="356"/>
    </location>
</feature>
<feature type="binding site" evidence="1">
    <location>
        <position position="325"/>
    </location>
    <ligand>
        <name>Zn(2+)</name>
        <dbReference type="ChEBI" id="CHEBI:29105"/>
    </ligand>
</feature>
<evidence type="ECO:0000313" key="6">
    <source>
        <dbReference type="Proteomes" id="UP000177006"/>
    </source>
</evidence>
<evidence type="ECO:0000259" key="3">
    <source>
        <dbReference type="Pfam" id="PF16221"/>
    </source>
</evidence>
<dbReference type="AlphaFoldDB" id="A0A1F5E7M8"/>
<dbReference type="PIRSF" id="PIRSF015244">
    <property type="entry name" value="UCP015244"/>
    <property type="match status" value="1"/>
</dbReference>
<dbReference type="InterPro" id="IPR032622">
    <property type="entry name" value="UCP01524_HTH"/>
</dbReference>
<dbReference type="STRING" id="1797457.A2160_02600"/>
<evidence type="ECO:0000259" key="4">
    <source>
        <dbReference type="Pfam" id="PF16254"/>
    </source>
</evidence>
<dbReference type="InterPro" id="IPR036388">
    <property type="entry name" value="WH-like_DNA-bd_sf"/>
</dbReference>
<comment type="caution">
    <text evidence="5">The sequence shown here is derived from an EMBL/GenBank/DDBJ whole genome shotgun (WGS) entry which is preliminary data.</text>
</comment>
<dbReference type="Gene3D" id="3.50.30.90">
    <property type="match status" value="1"/>
</dbReference>
<feature type="domain" description="UCP01524 winged helix-turn-helix" evidence="3">
    <location>
        <begin position="358"/>
        <end position="433"/>
    </location>
</feature>
<evidence type="ECO:0000259" key="2">
    <source>
        <dbReference type="Pfam" id="PF09940"/>
    </source>
</evidence>
<name>A0A1F5E7M8_9BACT</name>
<organism evidence="5 6">
    <name type="scientific">Candidatus Beckwithbacteria bacterium RBG_13_42_9</name>
    <dbReference type="NCBI Taxonomy" id="1797457"/>
    <lineage>
        <taxon>Bacteria</taxon>
        <taxon>Candidatus Beckwithiibacteriota</taxon>
    </lineage>
</organism>
<protein>
    <submittedName>
        <fullName evidence="5">Peptidase M28</fullName>
    </submittedName>
</protein>
<dbReference type="Proteomes" id="UP000177006">
    <property type="component" value="Unassembled WGS sequence"/>
</dbReference>
<proteinExistence type="predicted"/>
<dbReference type="Pfam" id="PF09940">
    <property type="entry name" value="DUF2172"/>
    <property type="match status" value="1"/>
</dbReference>
<dbReference type="InterPro" id="IPR032610">
    <property type="entry name" value="DUF2172"/>
</dbReference>
<dbReference type="Gene3D" id="3.40.630.10">
    <property type="entry name" value="Zn peptidases"/>
    <property type="match status" value="1"/>
</dbReference>
<dbReference type="SUPFAM" id="SSF53187">
    <property type="entry name" value="Zn-dependent exopeptidases"/>
    <property type="match status" value="1"/>
</dbReference>
<feature type="domain" description="DUF2172" evidence="2">
    <location>
        <begin position="69"/>
        <end position="160"/>
    </location>
</feature>
<sequence length="437" mass="50484">MKKHNNSVYKIKDPGRKMSELMKKLYPICRSITGNGVRQTLKIVKTYLPLKIHEIPSGTKVFDWIIPKEWNIQDAYIKNSRGKKIIDLQKSNLHVLNYSVPVHKKMPLRQLKKNLFTLPDYPNWIPYLTSYYKENWGFCLSYKQYKKLKDGTYEVVIDSSLKNGYLTYGELYLKGKKREEILFSCYICHPSLCNDNLSGIILSAFLGKYLLNKKLKYSYRFLFIPETIGAIAWLSLNEKKVSRIKHGLVITCVGDAGKLTYKKTRDGNAVIDKVVEKALADSGNDYQILEFFPSGSDERQFCSPGFNLPVGSLMRTPYGRYPEYHTSADNLDLVRSKYLADSYRKYIEIIFILENNKTYINCFPKCEPQLGKRGIYRLLGSQKSQSSNQLAMFWVLNLSDGTNSLLDIAIRSALNFKQIKKAADILHRKKLLKIKSF</sequence>
<dbReference type="InterPro" id="IPR032589">
    <property type="entry name" value="DUF4910"/>
</dbReference>
<keyword evidence="1" id="KW-0479">Metal-binding</keyword>
<feature type="binding site" evidence="1">
    <location>
        <position position="189"/>
    </location>
    <ligand>
        <name>Zn(2+)</name>
        <dbReference type="ChEBI" id="CHEBI:29105"/>
    </ligand>
</feature>
<accession>A0A1F5E7M8</accession>
<keyword evidence="1" id="KW-0862">Zinc</keyword>
<dbReference type="EMBL" id="MEZK01000010">
    <property type="protein sequence ID" value="OGD63351.1"/>
    <property type="molecule type" value="Genomic_DNA"/>
</dbReference>
<evidence type="ECO:0000313" key="5">
    <source>
        <dbReference type="EMBL" id="OGD63351.1"/>
    </source>
</evidence>
<feature type="binding site" evidence="1">
    <location>
        <position position="195"/>
    </location>
    <ligand>
        <name>Zn(2+)</name>
        <dbReference type="ChEBI" id="CHEBI:29105"/>
    </ligand>
</feature>
<dbReference type="GO" id="GO:0046872">
    <property type="term" value="F:metal ion binding"/>
    <property type="evidence" value="ECO:0007669"/>
    <property type="project" value="UniProtKB-KW"/>
</dbReference>
<reference evidence="5 6" key="1">
    <citation type="journal article" date="2016" name="Nat. Commun.">
        <title>Thousands of microbial genomes shed light on interconnected biogeochemical processes in an aquifer system.</title>
        <authorList>
            <person name="Anantharaman K."/>
            <person name="Brown C.T."/>
            <person name="Hug L.A."/>
            <person name="Sharon I."/>
            <person name="Castelle C.J."/>
            <person name="Probst A.J."/>
            <person name="Thomas B.C."/>
            <person name="Singh A."/>
            <person name="Wilkins M.J."/>
            <person name="Karaoz U."/>
            <person name="Brodie E.L."/>
            <person name="Williams K.H."/>
            <person name="Hubbard S.S."/>
            <person name="Banfield J.F."/>
        </authorList>
    </citation>
    <scope>NUCLEOTIDE SEQUENCE [LARGE SCALE GENOMIC DNA]</scope>
</reference>
<dbReference type="InterPro" id="IPR012353">
    <property type="entry name" value="UCP015244"/>
</dbReference>
<dbReference type="Pfam" id="PF16254">
    <property type="entry name" value="DUF4910"/>
    <property type="match status" value="1"/>
</dbReference>
<dbReference type="Gene3D" id="1.10.10.10">
    <property type="entry name" value="Winged helix-like DNA-binding domain superfamily/Winged helix DNA-binding domain"/>
    <property type="match status" value="1"/>
</dbReference>
<gene>
    <name evidence="5" type="ORF">A2160_02600</name>
</gene>